<reference evidence="2" key="2">
    <citation type="submission" date="2023-05" db="EMBL/GenBank/DDBJ databases">
        <authorList>
            <person name="Fouks B."/>
        </authorList>
    </citation>
    <scope>NUCLEOTIDE SEQUENCE</scope>
    <source>
        <strain evidence="2">Stay&amp;Tobe</strain>
        <tissue evidence="2">Testes</tissue>
    </source>
</reference>
<comment type="caution">
    <text evidence="2">The sequence shown here is derived from an EMBL/GenBank/DDBJ whole genome shotgun (WGS) entry which is preliminary data.</text>
</comment>
<accession>A0AAD7ZH08</accession>
<sequence length="120" mass="14341">YLKTKGEHEIQCDRQERRREDLEDVIINASDNELLQEKDSRSKAVNKNSKRRFQQEEKHFLRTFGKGITEEILGHYDGMRKSDWKLLRCEYRERWNDLRSGIRYAVAAISPAMLLNSNIR</sequence>
<feature type="non-terminal residue" evidence="2">
    <location>
        <position position="1"/>
    </location>
</feature>
<dbReference type="AlphaFoldDB" id="A0AAD7ZH08"/>
<gene>
    <name evidence="2" type="ORF">L9F63_004099</name>
</gene>
<keyword evidence="3" id="KW-1185">Reference proteome</keyword>
<evidence type="ECO:0000256" key="1">
    <source>
        <dbReference type="SAM" id="Coils"/>
    </source>
</evidence>
<reference evidence="2" key="1">
    <citation type="journal article" date="2023" name="IScience">
        <title>Live-bearing cockroach genome reveals convergent evolutionary mechanisms linked to viviparity in insects and beyond.</title>
        <authorList>
            <person name="Fouks B."/>
            <person name="Harrison M.C."/>
            <person name="Mikhailova A.A."/>
            <person name="Marchal E."/>
            <person name="English S."/>
            <person name="Carruthers M."/>
            <person name="Jennings E.C."/>
            <person name="Chiamaka E.L."/>
            <person name="Frigard R.A."/>
            <person name="Pippel M."/>
            <person name="Attardo G.M."/>
            <person name="Benoit J.B."/>
            <person name="Bornberg-Bauer E."/>
            <person name="Tobe S.S."/>
        </authorList>
    </citation>
    <scope>NUCLEOTIDE SEQUENCE</scope>
    <source>
        <strain evidence="2">Stay&amp;Tobe</strain>
    </source>
</reference>
<evidence type="ECO:0000313" key="2">
    <source>
        <dbReference type="EMBL" id="KAJ9580246.1"/>
    </source>
</evidence>
<keyword evidence="1" id="KW-0175">Coiled coil</keyword>
<organism evidence="2 3">
    <name type="scientific">Diploptera punctata</name>
    <name type="common">Pacific beetle cockroach</name>
    <dbReference type="NCBI Taxonomy" id="6984"/>
    <lineage>
        <taxon>Eukaryota</taxon>
        <taxon>Metazoa</taxon>
        <taxon>Ecdysozoa</taxon>
        <taxon>Arthropoda</taxon>
        <taxon>Hexapoda</taxon>
        <taxon>Insecta</taxon>
        <taxon>Pterygota</taxon>
        <taxon>Neoptera</taxon>
        <taxon>Polyneoptera</taxon>
        <taxon>Dictyoptera</taxon>
        <taxon>Blattodea</taxon>
        <taxon>Blaberoidea</taxon>
        <taxon>Blaberidae</taxon>
        <taxon>Diplopterinae</taxon>
        <taxon>Diploptera</taxon>
    </lineage>
</organism>
<evidence type="ECO:0000313" key="3">
    <source>
        <dbReference type="Proteomes" id="UP001233999"/>
    </source>
</evidence>
<dbReference type="Proteomes" id="UP001233999">
    <property type="component" value="Unassembled WGS sequence"/>
</dbReference>
<feature type="coiled-coil region" evidence="1">
    <location>
        <begin position="5"/>
        <end position="32"/>
    </location>
</feature>
<proteinExistence type="predicted"/>
<name>A0AAD7ZH08_DIPPU</name>
<dbReference type="EMBL" id="JASPKZ010008353">
    <property type="protein sequence ID" value="KAJ9580246.1"/>
    <property type="molecule type" value="Genomic_DNA"/>
</dbReference>
<protein>
    <submittedName>
        <fullName evidence="2">Uncharacterized protein</fullName>
    </submittedName>
</protein>
<feature type="non-terminal residue" evidence="2">
    <location>
        <position position="120"/>
    </location>
</feature>